<dbReference type="EMBL" id="KV417526">
    <property type="protein sequence ID" value="KZP24434.1"/>
    <property type="molecule type" value="Genomic_DNA"/>
</dbReference>
<feature type="region of interest" description="Disordered" evidence="1">
    <location>
        <begin position="429"/>
        <end position="448"/>
    </location>
</feature>
<sequence>MSSSQNEPLSSPTCGTIDDRLWVSALSSTLDRLNSNSWELKNPLQKFKGFSDHGIPMGIDWSIQPAYYDLETHWRGYLPIDTLTEGEWETSAVHVSQSGRSGYIVEEEIVNWRKMQTDRLRKEVDKLVFLLDFESNQIPFPRVVDTLPISYLHPQQAGAFRAMADAIDNRSWDEYYPATKEMKRWHGLRDVVGYLIDFSDQWKIHGAPMWVEHDVPFHYIWHDGLATNDRFRYWDPITLNAYNESTDEFYREEKDPTVDPLTVGSIAYDDWLQVLRPRSENTPDTEFEQGVEYCSPRIRFFIEDFEGWHKRPLSGMSASETALLSSLYYHQDVQSDGSPYRIFIRWRERLVNPYGLIESTITKPFRLNTYVPNDEEPANWRRRRKDPRPSVSSGPTSQESQGSRKAEVSQSNPLEDIYQITVIPYVSTEGPRRRPTARPKECSPSRPRTLQPLKHIKLRWRNLECTPKWSRRWLTEAIIHFEQPRAEWRICAWLVENPHLPLTTVLTKVLSRHIPFALEVPSSVLPRWTRSPSSYSVWGVSASMYYTGVSQARPIAYNAIGTEYAREYLLSVLEILNRPNSTAFFFEGGLLARLASHYGNPGLMARAMEGPSAAMTLHGAGHLDFSRSTRRENASDPEKNVLLGQSRPGGSKSETHYIWPPTVIFQARFLPYDGRWTDECEKWFQERAANIKGGFVDPKTEGGWWSYFRHSKRHTRITDEEWMDIKRGITANKGGSWEGKLLRNFFNLDDLDNVYMDP</sequence>
<feature type="region of interest" description="Disordered" evidence="1">
    <location>
        <begin position="376"/>
        <end position="411"/>
    </location>
</feature>
<dbReference type="OrthoDB" id="2670152at2759"/>
<feature type="compositionally biased region" description="Basic and acidic residues" evidence="1">
    <location>
        <begin position="630"/>
        <end position="639"/>
    </location>
</feature>
<dbReference type="AlphaFoldDB" id="A0A166MXL4"/>
<protein>
    <submittedName>
        <fullName evidence="2">Uncharacterized protein</fullName>
    </submittedName>
</protein>
<gene>
    <name evidence="2" type="ORF">FIBSPDRAFT_951195</name>
</gene>
<reference evidence="2 3" key="1">
    <citation type="journal article" date="2016" name="Mol. Biol. Evol.">
        <title>Comparative Genomics of Early-Diverging Mushroom-Forming Fungi Provides Insights into the Origins of Lignocellulose Decay Capabilities.</title>
        <authorList>
            <person name="Nagy L.G."/>
            <person name="Riley R."/>
            <person name="Tritt A."/>
            <person name="Adam C."/>
            <person name="Daum C."/>
            <person name="Floudas D."/>
            <person name="Sun H."/>
            <person name="Yadav J.S."/>
            <person name="Pangilinan J."/>
            <person name="Larsson K.H."/>
            <person name="Matsuura K."/>
            <person name="Barry K."/>
            <person name="Labutti K."/>
            <person name="Kuo R."/>
            <person name="Ohm R.A."/>
            <person name="Bhattacharya S.S."/>
            <person name="Shirouzu T."/>
            <person name="Yoshinaga Y."/>
            <person name="Martin F.M."/>
            <person name="Grigoriev I.V."/>
            <person name="Hibbett D.S."/>
        </authorList>
    </citation>
    <scope>NUCLEOTIDE SEQUENCE [LARGE SCALE GENOMIC DNA]</scope>
    <source>
        <strain evidence="2 3">CBS 109695</strain>
    </source>
</reference>
<evidence type="ECO:0000256" key="1">
    <source>
        <dbReference type="SAM" id="MobiDB-lite"/>
    </source>
</evidence>
<name>A0A166MXL4_9AGAM</name>
<keyword evidence="3" id="KW-1185">Reference proteome</keyword>
<organism evidence="2 3">
    <name type="scientific">Athelia psychrophila</name>
    <dbReference type="NCBI Taxonomy" id="1759441"/>
    <lineage>
        <taxon>Eukaryota</taxon>
        <taxon>Fungi</taxon>
        <taxon>Dikarya</taxon>
        <taxon>Basidiomycota</taxon>
        <taxon>Agaricomycotina</taxon>
        <taxon>Agaricomycetes</taxon>
        <taxon>Agaricomycetidae</taxon>
        <taxon>Atheliales</taxon>
        <taxon>Atheliaceae</taxon>
        <taxon>Athelia</taxon>
    </lineage>
</organism>
<dbReference type="Proteomes" id="UP000076532">
    <property type="component" value="Unassembled WGS sequence"/>
</dbReference>
<proteinExistence type="predicted"/>
<feature type="region of interest" description="Disordered" evidence="1">
    <location>
        <begin position="630"/>
        <end position="651"/>
    </location>
</feature>
<evidence type="ECO:0000313" key="2">
    <source>
        <dbReference type="EMBL" id="KZP24434.1"/>
    </source>
</evidence>
<accession>A0A166MXL4</accession>
<feature type="compositionally biased region" description="Polar residues" evidence="1">
    <location>
        <begin position="390"/>
        <end position="401"/>
    </location>
</feature>
<evidence type="ECO:0000313" key="3">
    <source>
        <dbReference type="Proteomes" id="UP000076532"/>
    </source>
</evidence>